<dbReference type="SUPFAM" id="SSF47781">
    <property type="entry name" value="RuvA domain 2-like"/>
    <property type="match status" value="1"/>
</dbReference>
<proteinExistence type="predicted"/>
<gene>
    <name evidence="1" type="ORF">LCGC14_2860020</name>
</gene>
<accession>A0A0F8YSM1</accession>
<comment type="caution">
    <text evidence="1">The sequence shown here is derived from an EMBL/GenBank/DDBJ whole genome shotgun (WGS) entry which is preliminary data.</text>
</comment>
<dbReference type="AlphaFoldDB" id="A0A0F8YSM1"/>
<dbReference type="Gene3D" id="1.10.150.20">
    <property type="entry name" value="5' to 3' exonuclease, C-terminal subdomain"/>
    <property type="match status" value="1"/>
</dbReference>
<dbReference type="InterPro" id="IPR010994">
    <property type="entry name" value="RuvA_2-like"/>
</dbReference>
<protein>
    <submittedName>
        <fullName evidence="1">Uncharacterized protein</fullName>
    </submittedName>
</protein>
<feature type="non-terminal residue" evidence="1">
    <location>
        <position position="1"/>
    </location>
</feature>
<evidence type="ECO:0000313" key="1">
    <source>
        <dbReference type="EMBL" id="KKK76795.1"/>
    </source>
</evidence>
<sequence>VHTARLLSAIYKNEQKPPEEHSTLQRVIKPQIHIRTEKDMTEAEKQEHRLTKSLMFLSNVYQWGVGEKKARSMAKRFCNILDIATTTVTDLTATEGIGTKMAERILSSLGREV</sequence>
<organism evidence="1">
    <name type="scientific">marine sediment metagenome</name>
    <dbReference type="NCBI Taxonomy" id="412755"/>
    <lineage>
        <taxon>unclassified sequences</taxon>
        <taxon>metagenomes</taxon>
        <taxon>ecological metagenomes</taxon>
    </lineage>
</organism>
<name>A0A0F8YSM1_9ZZZZ</name>
<reference evidence="1" key="1">
    <citation type="journal article" date="2015" name="Nature">
        <title>Complex archaea that bridge the gap between prokaryotes and eukaryotes.</title>
        <authorList>
            <person name="Spang A."/>
            <person name="Saw J.H."/>
            <person name="Jorgensen S.L."/>
            <person name="Zaremba-Niedzwiedzka K."/>
            <person name="Martijn J."/>
            <person name="Lind A.E."/>
            <person name="van Eijk R."/>
            <person name="Schleper C."/>
            <person name="Guy L."/>
            <person name="Ettema T.J."/>
        </authorList>
    </citation>
    <scope>NUCLEOTIDE SEQUENCE</scope>
</reference>
<dbReference type="Pfam" id="PF14520">
    <property type="entry name" value="HHH_5"/>
    <property type="match status" value="1"/>
</dbReference>
<dbReference type="EMBL" id="LAZR01055252">
    <property type="protein sequence ID" value="KKK76795.1"/>
    <property type="molecule type" value="Genomic_DNA"/>
</dbReference>